<reference evidence="2" key="1">
    <citation type="submission" date="2021-01" db="EMBL/GenBank/DDBJ databases">
        <title>Modified the classification status of verrucomicrobia.</title>
        <authorList>
            <person name="Feng X."/>
        </authorList>
    </citation>
    <scope>NUCLEOTIDE SEQUENCE</scope>
    <source>
        <strain evidence="2">KCTC 13126</strain>
    </source>
</reference>
<protein>
    <submittedName>
        <fullName evidence="2">Xanthine dehydrogenase family protein molybdopterin-binding subunit</fullName>
    </submittedName>
</protein>
<evidence type="ECO:0000313" key="2">
    <source>
        <dbReference type="EMBL" id="MBK1878914.1"/>
    </source>
</evidence>
<accession>A0A934VSW2</accession>
<dbReference type="PANTHER" id="PTHR47495">
    <property type="entry name" value="ALDEHYDE DEHYDROGENASE"/>
    <property type="match status" value="1"/>
</dbReference>
<dbReference type="InterPro" id="IPR046867">
    <property type="entry name" value="AldOxase/xan_DH_MoCoBD2"/>
</dbReference>
<dbReference type="Proteomes" id="UP000617628">
    <property type="component" value="Unassembled WGS sequence"/>
</dbReference>
<feature type="domain" description="Aldehyde oxidase/xanthine dehydrogenase a/b hammerhead" evidence="1">
    <location>
        <begin position="206"/>
        <end position="293"/>
    </location>
</feature>
<dbReference type="EMBL" id="JAENIL010000037">
    <property type="protein sequence ID" value="MBK1878914.1"/>
    <property type="molecule type" value="Genomic_DNA"/>
</dbReference>
<dbReference type="PROSITE" id="PS51318">
    <property type="entry name" value="TAT"/>
    <property type="match status" value="1"/>
</dbReference>
<dbReference type="InterPro" id="IPR006311">
    <property type="entry name" value="TAT_signal"/>
</dbReference>
<evidence type="ECO:0000259" key="1">
    <source>
        <dbReference type="SMART" id="SM01008"/>
    </source>
</evidence>
<dbReference type="Pfam" id="PF02738">
    <property type="entry name" value="MoCoBD_1"/>
    <property type="match status" value="1"/>
</dbReference>
<organism evidence="2 3">
    <name type="scientific">Pelagicoccus mobilis</name>
    <dbReference type="NCBI Taxonomy" id="415221"/>
    <lineage>
        <taxon>Bacteria</taxon>
        <taxon>Pseudomonadati</taxon>
        <taxon>Verrucomicrobiota</taxon>
        <taxon>Opitutia</taxon>
        <taxon>Puniceicoccales</taxon>
        <taxon>Pelagicoccaceae</taxon>
        <taxon>Pelagicoccus</taxon>
    </lineage>
</organism>
<dbReference type="InterPro" id="IPR012368">
    <property type="entry name" value="OxRdtase_Mopterin-bd_su_IorB"/>
</dbReference>
<dbReference type="GO" id="GO:0016491">
    <property type="term" value="F:oxidoreductase activity"/>
    <property type="evidence" value="ECO:0007669"/>
    <property type="project" value="InterPro"/>
</dbReference>
<dbReference type="Gene3D" id="3.30.365.10">
    <property type="entry name" value="Aldehyde oxidase/xanthine dehydrogenase, molybdopterin binding domain"/>
    <property type="match status" value="4"/>
</dbReference>
<evidence type="ECO:0000313" key="3">
    <source>
        <dbReference type="Proteomes" id="UP000617628"/>
    </source>
</evidence>
<dbReference type="InterPro" id="IPR008274">
    <property type="entry name" value="AldOxase/xan_DH_MoCoBD1"/>
</dbReference>
<dbReference type="InterPro" id="IPR037165">
    <property type="entry name" value="AldOxase/xan_DH_Mopterin-bd_sf"/>
</dbReference>
<dbReference type="Pfam" id="PF20256">
    <property type="entry name" value="MoCoBD_2"/>
    <property type="match status" value="2"/>
</dbReference>
<keyword evidence="3" id="KW-1185">Reference proteome</keyword>
<gene>
    <name evidence="2" type="ORF">JIN87_18670</name>
</gene>
<dbReference type="InterPro" id="IPR052516">
    <property type="entry name" value="N-heterocyclic_Hydroxylase"/>
</dbReference>
<dbReference type="PANTHER" id="PTHR47495:SF2">
    <property type="entry name" value="ALDEHYDE DEHYDROGENASE"/>
    <property type="match status" value="1"/>
</dbReference>
<sequence length="721" mass="78220">MIAKASSRRSFIKVAALASGALIVGVSRTPSAKANGKAKIEVWEPNLYVRIDPNGVTTIVSKNPEAGQGVKTAFPMVVAECLNVDWETVKVEQAPLDERYGRQAAGGSRGTPDGWDDLRIAGAAACFMLKSAAAKKWGVSKSECAAENGFIVHKASGKKLAYGDLVGLAAKEKPPEVDALELKSRPEEFKLLGKFVRGVDNKKIFTGQPLYGCDTRLDGMLYAVFQKCSVFGGRVRKANLKEIERLPGVRYAFVVEGGTSLRGLQGGVAIVAETWWEAESARKKLRVDWDADNANSTTSFEEQAARLAKQEGKTVREYGNVAKGFDKAHKVLEASYYYPFVSHANMEPQNCTAHFDRSSGKMTLWAPSQNPGSGRNLISRTLGIPQEKIHVNLTRMGGGFGRRLTPDFMVEVAAIAKEVKEPVQLQWTREDDMKHDFYRPAAWHHFKGGVDKSGRLVAWDHHFITFGNGKKPVAGANLSGKHYPSGLTPNFRLRQSMIPCQVPTGPWRSPGHSAYCWAFQSFFDELAESVSVDPLQFRLQLLEKAHGTAPLDLHRTRETLKLAAKTANWGRSLGEGRGLGMAFHFDHGGFTAHIAEVSGDSSGKVKVEKVYSAADVGPIINMSGADNQVEGCVIDALSTAHGEVTVNGGAVDQNNFDDYQLLRIGQAPDIETVYLQSDNRPAGLGEPPIAAATPAITNAIYAATGIRIRELPLSKAGVTIG</sequence>
<name>A0A934VSW2_9BACT</name>
<dbReference type="Gene3D" id="3.90.1170.50">
    <property type="entry name" value="Aldehyde oxidase/xanthine dehydrogenase, a/b hammerhead"/>
    <property type="match status" value="1"/>
</dbReference>
<comment type="caution">
    <text evidence="2">The sequence shown here is derived from an EMBL/GenBank/DDBJ whole genome shotgun (WGS) entry which is preliminary data.</text>
</comment>
<dbReference type="PIRSF" id="PIRSF036389">
    <property type="entry name" value="IOR_B"/>
    <property type="match status" value="1"/>
</dbReference>
<dbReference type="SMART" id="SM01008">
    <property type="entry name" value="Ald_Xan_dh_C"/>
    <property type="match status" value="1"/>
</dbReference>
<dbReference type="InterPro" id="IPR000674">
    <property type="entry name" value="Ald_Oxase/Xan_DH_a/b"/>
</dbReference>
<dbReference type="RefSeq" id="WP_200357126.1">
    <property type="nucleotide sequence ID" value="NZ_JAENIL010000037.1"/>
</dbReference>
<proteinExistence type="predicted"/>
<dbReference type="AlphaFoldDB" id="A0A934VSW2"/>
<dbReference type="SUPFAM" id="SSF56003">
    <property type="entry name" value="Molybdenum cofactor-binding domain"/>
    <property type="match status" value="2"/>
</dbReference>